<dbReference type="PANTHER" id="PTHR24348">
    <property type="entry name" value="SERINE/THREONINE-PROTEIN KINASE UNC-51-RELATED"/>
    <property type="match status" value="1"/>
</dbReference>
<dbReference type="SUPFAM" id="SSF56112">
    <property type="entry name" value="Protein kinase-like (PK-like)"/>
    <property type="match status" value="1"/>
</dbReference>
<accession>A0A081BRU2</accession>
<dbReference type="GO" id="GO:0000407">
    <property type="term" value="C:phagophore assembly site"/>
    <property type="evidence" value="ECO:0007669"/>
    <property type="project" value="TreeGrafter"/>
</dbReference>
<gene>
    <name evidence="6" type="ORF">U14_05401</name>
</gene>
<organism evidence="6">
    <name type="scientific">Candidatus Moduliflexus flocculans</name>
    <dbReference type="NCBI Taxonomy" id="1499966"/>
    <lineage>
        <taxon>Bacteria</taxon>
        <taxon>Candidatus Moduliflexota</taxon>
        <taxon>Candidatus Moduliflexia</taxon>
        <taxon>Candidatus Moduliflexales</taxon>
        <taxon>Candidatus Moduliflexaceae</taxon>
    </lineage>
</organism>
<evidence type="ECO:0000256" key="2">
    <source>
        <dbReference type="ARBA" id="ARBA00022741"/>
    </source>
</evidence>
<dbReference type="PROSITE" id="PS50011">
    <property type="entry name" value="PROTEIN_KINASE_DOM"/>
    <property type="match status" value="1"/>
</dbReference>
<evidence type="ECO:0000256" key="4">
    <source>
        <dbReference type="ARBA" id="ARBA00022840"/>
    </source>
</evidence>
<dbReference type="HOGENOM" id="CLU_377104_0_0_0"/>
<dbReference type="CDD" id="cd14014">
    <property type="entry name" value="STKc_PknB_like"/>
    <property type="match status" value="1"/>
</dbReference>
<dbReference type="PROSITE" id="PS00108">
    <property type="entry name" value="PROTEIN_KINASE_ST"/>
    <property type="match status" value="1"/>
</dbReference>
<dbReference type="SMART" id="SM00220">
    <property type="entry name" value="S_TKc"/>
    <property type="match status" value="1"/>
</dbReference>
<dbReference type="InterPro" id="IPR045269">
    <property type="entry name" value="Atg1-like"/>
</dbReference>
<dbReference type="InterPro" id="IPR000719">
    <property type="entry name" value="Prot_kinase_dom"/>
</dbReference>
<dbReference type="GO" id="GO:0005829">
    <property type="term" value="C:cytosol"/>
    <property type="evidence" value="ECO:0007669"/>
    <property type="project" value="TreeGrafter"/>
</dbReference>
<evidence type="ECO:0000313" key="7">
    <source>
        <dbReference type="Proteomes" id="UP000030700"/>
    </source>
</evidence>
<keyword evidence="3 6" id="KW-0418">Kinase</keyword>
<dbReference type="InterPro" id="IPR008271">
    <property type="entry name" value="Ser/Thr_kinase_AS"/>
</dbReference>
<reference evidence="6" key="1">
    <citation type="journal article" date="2015" name="PeerJ">
        <title>First genomic representation of candidate bacterial phylum KSB3 points to enhanced environmental sensing as a trigger of wastewater bulking.</title>
        <authorList>
            <person name="Sekiguchi Y."/>
            <person name="Ohashi A."/>
            <person name="Parks D.H."/>
            <person name="Yamauchi T."/>
            <person name="Tyson G.W."/>
            <person name="Hugenholtz P."/>
        </authorList>
    </citation>
    <scope>NUCLEOTIDE SEQUENCE [LARGE SCALE GENOMIC DNA]</scope>
</reference>
<dbReference type="Pfam" id="PF00069">
    <property type="entry name" value="Pkinase"/>
    <property type="match status" value="1"/>
</dbReference>
<evidence type="ECO:0000256" key="3">
    <source>
        <dbReference type="ARBA" id="ARBA00022777"/>
    </source>
</evidence>
<dbReference type="EMBL" id="DF820460">
    <property type="protein sequence ID" value="GAK54123.1"/>
    <property type="molecule type" value="Genomic_DNA"/>
</dbReference>
<keyword evidence="4" id="KW-0067">ATP-binding</keyword>
<evidence type="ECO:0000313" key="6">
    <source>
        <dbReference type="EMBL" id="GAK54123.1"/>
    </source>
</evidence>
<evidence type="ECO:0000256" key="1">
    <source>
        <dbReference type="ARBA" id="ARBA00022679"/>
    </source>
</evidence>
<dbReference type="AlphaFoldDB" id="A0A081BRU2"/>
<dbReference type="GO" id="GO:0005776">
    <property type="term" value="C:autophagosome"/>
    <property type="evidence" value="ECO:0007669"/>
    <property type="project" value="TreeGrafter"/>
</dbReference>
<dbReference type="GO" id="GO:0005524">
    <property type="term" value="F:ATP binding"/>
    <property type="evidence" value="ECO:0007669"/>
    <property type="project" value="UniProtKB-KW"/>
</dbReference>
<dbReference type="GO" id="GO:0016020">
    <property type="term" value="C:membrane"/>
    <property type="evidence" value="ECO:0007669"/>
    <property type="project" value="TreeGrafter"/>
</dbReference>
<dbReference type="STRING" id="1499966.U14_05401"/>
<dbReference type="PANTHER" id="PTHR24348:SF22">
    <property type="entry name" value="NON-SPECIFIC SERINE_THREONINE PROTEIN KINASE"/>
    <property type="match status" value="1"/>
</dbReference>
<keyword evidence="2" id="KW-0547">Nucleotide-binding</keyword>
<sequence>MRDYLKDYTPENADLWRCYAGNQDWQYLTRKASYKKVERMQVNVESQIDSTIRTLYEKIDALNVKEFRQGRLNQGKLTQDEENDRTYFIKRKEILERLTGNEKVLLAIMAGALPYWFTLPFTPKGIIQKAFKTYREKFSQILKTHADQQEQMAAKLEHDRIKEQERIAAQNKAKDSEEQRIAEQFSLIQRAIQASQWETAFKAIQQLLGTASRTNQAKALLLRAQCYFGRAQGADIRLGLQDVEQVIAQYQDAPVLQELLEVATQLCDAEYLRETGSQTRFPREYDRILTLLITDIERRFKAAVKAGNADNLLDIALQLWRIGYRDVTVKLLDELGNGYAQQIAKDVNAAQRVISIADDYWKRAQEQPDMAVYDAIAERLWQAVATALEKQLPLAKITAQNVEPYYLLFKAYQALRDLPKCEAVGLKILGVTGIDGYKDARPIVDNLVTGGFDEQQWRSTGDGAAAQPAAPTGSAEQFGAYRGVFYTKGGMGEIYKGVAPDGSPVAIKRIPRYALNGVRLERFLREMQIVRHLAHPHIVTVLDVNEQGGYYVMEWAEGGTLDAQLKQSNTLPLPDALRIAFQMAQALEVIHQQGIVHRDIKPHNILLFPNDVAKLTDFGVAHVERAATLTGEGVQVGTLRYMSPEQYMADKIDGTTDIFALGLALHEMLTGHIPFANQTELCQKDIEEIFAARRPPLPEAVTDILLKCLRNNANRRCSASELRADLQRVAAVTQD</sequence>
<keyword evidence="1" id="KW-0808">Transferase</keyword>
<evidence type="ECO:0000259" key="5">
    <source>
        <dbReference type="PROSITE" id="PS50011"/>
    </source>
</evidence>
<feature type="domain" description="Protein kinase" evidence="5">
    <location>
        <begin position="480"/>
        <end position="729"/>
    </location>
</feature>
<keyword evidence="7" id="KW-1185">Reference proteome</keyword>
<protein>
    <submittedName>
        <fullName evidence="6">Serine/threonine-protein kinase</fullName>
    </submittedName>
</protein>
<dbReference type="GO" id="GO:0004674">
    <property type="term" value="F:protein serine/threonine kinase activity"/>
    <property type="evidence" value="ECO:0007669"/>
    <property type="project" value="InterPro"/>
</dbReference>
<proteinExistence type="predicted"/>
<name>A0A081BRU2_9BACT</name>
<dbReference type="Proteomes" id="UP000030700">
    <property type="component" value="Unassembled WGS sequence"/>
</dbReference>
<dbReference type="InterPro" id="IPR011009">
    <property type="entry name" value="Kinase-like_dom_sf"/>
</dbReference>
<dbReference type="Gene3D" id="1.10.510.10">
    <property type="entry name" value="Transferase(Phosphotransferase) domain 1"/>
    <property type="match status" value="1"/>
</dbReference>